<keyword evidence="2" id="KW-1185">Reference proteome</keyword>
<dbReference type="EMBL" id="BMMZ01000010">
    <property type="protein sequence ID" value="GGL74309.1"/>
    <property type="molecule type" value="Genomic_DNA"/>
</dbReference>
<organism evidence="1 2">
    <name type="scientific">Microlunatus endophyticus</name>
    <dbReference type="NCBI Taxonomy" id="1716077"/>
    <lineage>
        <taxon>Bacteria</taxon>
        <taxon>Bacillati</taxon>
        <taxon>Actinomycetota</taxon>
        <taxon>Actinomycetes</taxon>
        <taxon>Propionibacteriales</taxon>
        <taxon>Propionibacteriaceae</taxon>
        <taxon>Microlunatus</taxon>
    </lineage>
</organism>
<dbReference type="AlphaFoldDB" id="A0A917SF11"/>
<sequence>MMAEELAASVAGLRAWARGSYAEEAAVELLARAFGGRFASSSWPWVRPCDRSGWFWLDPGGIWAGAGMLSGGERRLLNVVGALVGGQPLSDLGGTLAGLDRRNLELILAAFAHPGGSHKEVLLIITDGEPSFQRVGPVVDWPPAVDRMAS</sequence>
<reference evidence="1" key="1">
    <citation type="journal article" date="2014" name="Int. J. Syst. Evol. Microbiol.">
        <title>Complete genome sequence of Corynebacterium casei LMG S-19264T (=DSM 44701T), isolated from a smear-ripened cheese.</title>
        <authorList>
            <consortium name="US DOE Joint Genome Institute (JGI-PGF)"/>
            <person name="Walter F."/>
            <person name="Albersmeier A."/>
            <person name="Kalinowski J."/>
            <person name="Ruckert C."/>
        </authorList>
    </citation>
    <scope>NUCLEOTIDE SEQUENCE</scope>
    <source>
        <strain evidence="1">CGMCC 4.7306</strain>
    </source>
</reference>
<protein>
    <submittedName>
        <fullName evidence="1">Uncharacterized protein</fullName>
    </submittedName>
</protein>
<evidence type="ECO:0000313" key="1">
    <source>
        <dbReference type="EMBL" id="GGL74309.1"/>
    </source>
</evidence>
<dbReference type="Proteomes" id="UP000613840">
    <property type="component" value="Unassembled WGS sequence"/>
</dbReference>
<proteinExistence type="predicted"/>
<gene>
    <name evidence="1" type="ORF">GCM10011575_35710</name>
</gene>
<evidence type="ECO:0000313" key="2">
    <source>
        <dbReference type="Proteomes" id="UP000613840"/>
    </source>
</evidence>
<accession>A0A917SF11</accession>
<name>A0A917SF11_9ACTN</name>
<reference evidence="1" key="2">
    <citation type="submission" date="2020-09" db="EMBL/GenBank/DDBJ databases">
        <authorList>
            <person name="Sun Q."/>
            <person name="Zhou Y."/>
        </authorList>
    </citation>
    <scope>NUCLEOTIDE SEQUENCE</scope>
    <source>
        <strain evidence="1">CGMCC 4.7306</strain>
    </source>
</reference>
<comment type="caution">
    <text evidence="1">The sequence shown here is derived from an EMBL/GenBank/DDBJ whole genome shotgun (WGS) entry which is preliminary data.</text>
</comment>